<reference evidence="1" key="1">
    <citation type="submission" date="2022-10" db="EMBL/GenBank/DDBJ databases">
        <title>The WGS of Solirubrobacter phytolaccae KCTC 29190.</title>
        <authorList>
            <person name="Jiang Z."/>
        </authorList>
    </citation>
    <scope>NUCLEOTIDE SEQUENCE</scope>
    <source>
        <strain evidence="1">KCTC 29190</strain>
    </source>
</reference>
<keyword evidence="2" id="KW-1185">Reference proteome</keyword>
<dbReference type="InterPro" id="IPR051159">
    <property type="entry name" value="Hexapeptide_acetyltransf"/>
</dbReference>
<dbReference type="InterPro" id="IPR001451">
    <property type="entry name" value="Hexapep"/>
</dbReference>
<dbReference type="RefSeq" id="WP_270025762.1">
    <property type="nucleotide sequence ID" value="NZ_JAPDDP010000022.1"/>
</dbReference>
<name>A0A9X3NAZ4_9ACTN</name>
<proteinExistence type="predicted"/>
<dbReference type="EMBL" id="JAPDDP010000022">
    <property type="protein sequence ID" value="MDA0181447.1"/>
    <property type="molecule type" value="Genomic_DNA"/>
</dbReference>
<dbReference type="PANTHER" id="PTHR23416:SF78">
    <property type="entry name" value="LIPOPOLYSACCHARIDE BIOSYNTHESIS O-ACETYL TRANSFERASE WBBJ-RELATED"/>
    <property type="match status" value="1"/>
</dbReference>
<keyword evidence="1" id="KW-0808">Transferase</keyword>
<dbReference type="InterPro" id="IPR011004">
    <property type="entry name" value="Trimer_LpxA-like_sf"/>
</dbReference>
<gene>
    <name evidence="1" type="ORF">OJ997_14175</name>
</gene>
<dbReference type="AlphaFoldDB" id="A0A9X3NAZ4"/>
<comment type="caution">
    <text evidence="1">The sequence shown here is derived from an EMBL/GenBank/DDBJ whole genome shotgun (WGS) entry which is preliminary data.</text>
</comment>
<dbReference type="Pfam" id="PF00132">
    <property type="entry name" value="Hexapep"/>
    <property type="match status" value="1"/>
</dbReference>
<evidence type="ECO:0000313" key="1">
    <source>
        <dbReference type="EMBL" id="MDA0181447.1"/>
    </source>
</evidence>
<sequence>MAPLTLLRFMARNRMLNPKYARLIARWAWLKLRWGKRLQTDGLCFVGPEVTFEIGKDAVLRLGRWSWIGHGTKIRVHEGECAIGAKTVLGQECTISSFQHVSIGRECVIADRVMLIDFDHGVTEVERPIRAQGIYKRDVRVGSNNWIGYGACILRGVTVGDNCVIGSNTVVTKDVKSNSVVGGAPAKLLRMRETPKTLRWP</sequence>
<dbReference type="SUPFAM" id="SSF51161">
    <property type="entry name" value="Trimeric LpxA-like enzymes"/>
    <property type="match status" value="1"/>
</dbReference>
<dbReference type="GO" id="GO:0016746">
    <property type="term" value="F:acyltransferase activity"/>
    <property type="evidence" value="ECO:0007669"/>
    <property type="project" value="UniProtKB-KW"/>
</dbReference>
<accession>A0A9X3NAZ4</accession>
<organism evidence="1 2">
    <name type="scientific">Solirubrobacter phytolaccae</name>
    <dbReference type="NCBI Taxonomy" id="1404360"/>
    <lineage>
        <taxon>Bacteria</taxon>
        <taxon>Bacillati</taxon>
        <taxon>Actinomycetota</taxon>
        <taxon>Thermoleophilia</taxon>
        <taxon>Solirubrobacterales</taxon>
        <taxon>Solirubrobacteraceae</taxon>
        <taxon>Solirubrobacter</taxon>
    </lineage>
</organism>
<evidence type="ECO:0000313" key="2">
    <source>
        <dbReference type="Proteomes" id="UP001147653"/>
    </source>
</evidence>
<dbReference type="Proteomes" id="UP001147653">
    <property type="component" value="Unassembled WGS sequence"/>
</dbReference>
<keyword evidence="1" id="KW-0012">Acyltransferase</keyword>
<protein>
    <submittedName>
        <fullName evidence="1">Acyltransferase</fullName>
    </submittedName>
</protein>
<dbReference type="Gene3D" id="2.160.10.10">
    <property type="entry name" value="Hexapeptide repeat proteins"/>
    <property type="match status" value="1"/>
</dbReference>
<dbReference type="CDD" id="cd04647">
    <property type="entry name" value="LbH_MAT_like"/>
    <property type="match status" value="1"/>
</dbReference>
<dbReference type="PANTHER" id="PTHR23416">
    <property type="entry name" value="SIALIC ACID SYNTHASE-RELATED"/>
    <property type="match status" value="1"/>
</dbReference>